<dbReference type="SUPFAM" id="SSF55550">
    <property type="entry name" value="SH2 domain"/>
    <property type="match status" value="1"/>
</dbReference>
<feature type="region of interest" description="Disordered" evidence="3">
    <location>
        <begin position="185"/>
        <end position="284"/>
    </location>
</feature>
<evidence type="ECO:0000313" key="5">
    <source>
        <dbReference type="Proteomes" id="UP000035680"/>
    </source>
</evidence>
<dbReference type="PROSITE" id="PS50001">
    <property type="entry name" value="SH2"/>
    <property type="match status" value="1"/>
</dbReference>
<dbReference type="PANTHER" id="PTHR15127">
    <property type="entry name" value="HEAVYWEIGHT, ISOFORM A"/>
    <property type="match status" value="1"/>
</dbReference>
<dbReference type="InterPro" id="IPR051846">
    <property type="entry name" value="SH2_domain_adapters"/>
</dbReference>
<keyword evidence="1 2" id="KW-0727">SH2 domain</keyword>
<dbReference type="Pfam" id="PF00017">
    <property type="entry name" value="SH2"/>
    <property type="match status" value="1"/>
</dbReference>
<organism evidence="5 6">
    <name type="scientific">Strongyloides venezuelensis</name>
    <name type="common">Threadworm</name>
    <dbReference type="NCBI Taxonomy" id="75913"/>
    <lineage>
        <taxon>Eukaryota</taxon>
        <taxon>Metazoa</taxon>
        <taxon>Ecdysozoa</taxon>
        <taxon>Nematoda</taxon>
        <taxon>Chromadorea</taxon>
        <taxon>Rhabditida</taxon>
        <taxon>Tylenchina</taxon>
        <taxon>Panagrolaimomorpha</taxon>
        <taxon>Strongyloidoidea</taxon>
        <taxon>Strongyloididae</taxon>
        <taxon>Strongyloides</taxon>
    </lineage>
</organism>
<evidence type="ECO:0000256" key="3">
    <source>
        <dbReference type="SAM" id="MobiDB-lite"/>
    </source>
</evidence>
<dbReference type="InterPro" id="IPR000980">
    <property type="entry name" value="SH2"/>
</dbReference>
<dbReference type="AlphaFoldDB" id="A0A0K0F640"/>
<reference evidence="5" key="1">
    <citation type="submission" date="2014-07" db="EMBL/GenBank/DDBJ databases">
        <authorList>
            <person name="Martin A.A"/>
            <person name="De Silva N."/>
        </authorList>
    </citation>
    <scope>NUCLEOTIDE SEQUENCE</scope>
</reference>
<feature type="compositionally biased region" description="Polar residues" evidence="3">
    <location>
        <begin position="220"/>
        <end position="249"/>
    </location>
</feature>
<accession>A0A0K0F640</accession>
<dbReference type="SMART" id="SM00252">
    <property type="entry name" value="SH2"/>
    <property type="match status" value="1"/>
</dbReference>
<dbReference type="STRING" id="75913.A0A0K0F640"/>
<feature type="domain" description="SH2" evidence="4">
    <location>
        <begin position="321"/>
        <end position="412"/>
    </location>
</feature>
<evidence type="ECO:0000313" key="6">
    <source>
        <dbReference type="WBParaSite" id="SVE_0428300.1"/>
    </source>
</evidence>
<evidence type="ECO:0000256" key="2">
    <source>
        <dbReference type="PROSITE-ProRule" id="PRU00191"/>
    </source>
</evidence>
<evidence type="ECO:0000256" key="1">
    <source>
        <dbReference type="ARBA" id="ARBA00022999"/>
    </source>
</evidence>
<dbReference type="Proteomes" id="UP000035680">
    <property type="component" value="Unassembled WGS sequence"/>
</dbReference>
<dbReference type="WBParaSite" id="SVE_0428300.1">
    <property type="protein sequence ID" value="SVE_0428300.1"/>
    <property type="gene ID" value="SVE_0428300"/>
</dbReference>
<dbReference type="Gene3D" id="3.30.505.10">
    <property type="entry name" value="SH2 domain"/>
    <property type="match status" value="1"/>
</dbReference>
<proteinExistence type="predicted"/>
<feature type="compositionally biased region" description="Low complexity" evidence="3">
    <location>
        <begin position="202"/>
        <end position="212"/>
    </location>
</feature>
<protein>
    <submittedName>
        <fullName evidence="6">SH2 domain-containing protein</fullName>
    </submittedName>
</protein>
<evidence type="ECO:0000259" key="4">
    <source>
        <dbReference type="PROSITE" id="PS50001"/>
    </source>
</evidence>
<dbReference type="GO" id="GO:0001784">
    <property type="term" value="F:phosphotyrosine residue binding"/>
    <property type="evidence" value="ECO:0007669"/>
    <property type="project" value="TreeGrafter"/>
</dbReference>
<name>A0A0K0F640_STRVS</name>
<dbReference type="InterPro" id="IPR036860">
    <property type="entry name" value="SH2_dom_sf"/>
</dbReference>
<keyword evidence="5" id="KW-1185">Reference proteome</keyword>
<feature type="compositionally biased region" description="Basic and acidic residues" evidence="3">
    <location>
        <begin position="191"/>
        <end position="201"/>
    </location>
</feature>
<reference evidence="6" key="2">
    <citation type="submission" date="2015-08" db="UniProtKB">
        <authorList>
            <consortium name="WormBaseParasite"/>
        </authorList>
    </citation>
    <scope>IDENTIFICATION</scope>
</reference>
<dbReference type="PANTHER" id="PTHR15127:SF32">
    <property type="entry name" value="HEAVYWEIGHT, ISOFORM A"/>
    <property type="match status" value="1"/>
</dbReference>
<sequence>MEEDLYDTPWEFKNKTFAENIAVIEAATANTSNLIIPPKISTKHNNKRMSECNSLSISSTNSSPILNNNEKKFSTKITKENVNSNISIEENKSKKGKEKGSPKLNDHQIDCDYSKSILATVAPINIDNDIKKTYHKNCNVSSKNSNKNADYKKDKISNRIDYKLAIDNGTCLLREDLKYVNQHINNNNTQRKQETSNDKKSPTLTNSNPSSPFEEVVVTRPSSTSPLNNQSPKALSNQHSEISSPLSRHTTIITTKIISPKHHKQSTSHQRSSHSDTIGIPNLENTYINQPSSIAQTQKSSTHKYYSHLTKRNKIDTEDMIIHNNVDRTLAEMMLQNKDTGYFLLRKRAEGNMALSLKGNSGILHIKLEQRSGKWILGEGPTFSSISSVIKYYRNHELPIRGADHIILRNPILVQMDDSKFFC</sequence>